<dbReference type="SUPFAM" id="SSF161098">
    <property type="entry name" value="MetI-like"/>
    <property type="match status" value="1"/>
</dbReference>
<dbReference type="GO" id="GO:0005886">
    <property type="term" value="C:plasma membrane"/>
    <property type="evidence" value="ECO:0007669"/>
    <property type="project" value="UniProtKB-SubCell"/>
</dbReference>
<dbReference type="Pfam" id="PF00528">
    <property type="entry name" value="BPD_transp_1"/>
    <property type="match status" value="1"/>
</dbReference>
<feature type="transmembrane region" description="Helical" evidence="7">
    <location>
        <begin position="183"/>
        <end position="208"/>
    </location>
</feature>
<dbReference type="InterPro" id="IPR035906">
    <property type="entry name" value="MetI-like_sf"/>
</dbReference>
<feature type="transmembrane region" description="Helical" evidence="7">
    <location>
        <begin position="12"/>
        <end position="35"/>
    </location>
</feature>
<reference evidence="10" key="1">
    <citation type="submission" date="2016-10" db="EMBL/GenBank/DDBJ databases">
        <authorList>
            <person name="Varghese N."/>
            <person name="Submissions S."/>
        </authorList>
    </citation>
    <scope>NUCLEOTIDE SEQUENCE [LARGE SCALE GENOMIC DNA]</scope>
    <source>
        <strain evidence="10">CGMCC 1.10784</strain>
    </source>
</reference>
<evidence type="ECO:0000313" key="9">
    <source>
        <dbReference type="EMBL" id="SFD52514.1"/>
    </source>
</evidence>
<feature type="transmembrane region" description="Helical" evidence="7">
    <location>
        <begin position="108"/>
        <end position="128"/>
    </location>
</feature>
<evidence type="ECO:0000256" key="7">
    <source>
        <dbReference type="RuleBase" id="RU363032"/>
    </source>
</evidence>
<dbReference type="EMBL" id="FOMT01000001">
    <property type="protein sequence ID" value="SFD52514.1"/>
    <property type="molecule type" value="Genomic_DNA"/>
</dbReference>
<dbReference type="PROSITE" id="PS50928">
    <property type="entry name" value="ABC_TM1"/>
    <property type="match status" value="1"/>
</dbReference>
<evidence type="ECO:0000313" key="10">
    <source>
        <dbReference type="Proteomes" id="UP000198855"/>
    </source>
</evidence>
<sequence>MTKENPVWAITKYVSLLVAAFIVLFPPYIIVANAFKTPDEYLDKPAMAMPSSFLNFSNFGEAFVQADMGRAFGNTLIILGTTLTLNVLLGSAFCYAVSRFQFKLQGPLVGLFLFATIIPQITTQVINYKTIQGLDLTNHLMGPVLLYVGADILQIYIYLQFIRNIPYDLDEAAMMEGASLFKIFYSIIFPLLGPATATIVILKTIAIYNDMYTPFLYLPGSDNVVVSTSLMRFFGVNSGDWQMVSAAILIIMIPTAIMYLLLQKYIFAGVTSGAVK</sequence>
<keyword evidence="5 7" id="KW-1133">Transmembrane helix</keyword>
<feature type="transmembrane region" description="Helical" evidence="7">
    <location>
        <begin position="140"/>
        <end position="162"/>
    </location>
</feature>
<keyword evidence="3" id="KW-1003">Cell membrane</keyword>
<keyword evidence="2 7" id="KW-0813">Transport</keyword>
<feature type="domain" description="ABC transmembrane type-1" evidence="8">
    <location>
        <begin position="72"/>
        <end position="262"/>
    </location>
</feature>
<comment type="similarity">
    <text evidence="7">Belongs to the binding-protein-dependent transport system permease family.</text>
</comment>
<comment type="subcellular location">
    <subcellularLocation>
        <location evidence="1 7">Cell membrane</location>
        <topology evidence="1 7">Multi-pass membrane protein</topology>
    </subcellularLocation>
</comment>
<feature type="transmembrane region" description="Helical" evidence="7">
    <location>
        <begin position="241"/>
        <end position="262"/>
    </location>
</feature>
<evidence type="ECO:0000256" key="4">
    <source>
        <dbReference type="ARBA" id="ARBA00022692"/>
    </source>
</evidence>
<organism evidence="9 10">
    <name type="scientific">Paenibacillus catalpae</name>
    <dbReference type="NCBI Taxonomy" id="1045775"/>
    <lineage>
        <taxon>Bacteria</taxon>
        <taxon>Bacillati</taxon>
        <taxon>Bacillota</taxon>
        <taxon>Bacilli</taxon>
        <taxon>Bacillales</taxon>
        <taxon>Paenibacillaceae</taxon>
        <taxon>Paenibacillus</taxon>
    </lineage>
</organism>
<dbReference type="GO" id="GO:0055085">
    <property type="term" value="P:transmembrane transport"/>
    <property type="evidence" value="ECO:0007669"/>
    <property type="project" value="InterPro"/>
</dbReference>
<evidence type="ECO:0000256" key="2">
    <source>
        <dbReference type="ARBA" id="ARBA00022448"/>
    </source>
</evidence>
<evidence type="ECO:0000256" key="3">
    <source>
        <dbReference type="ARBA" id="ARBA00022475"/>
    </source>
</evidence>
<keyword evidence="6 7" id="KW-0472">Membrane</keyword>
<proteinExistence type="inferred from homology"/>
<dbReference type="PANTHER" id="PTHR43744:SF3">
    <property type="entry name" value="LACTOSE TRANSPORT SYSTEM PERMEASE PROTEIN LACG"/>
    <property type="match status" value="1"/>
</dbReference>
<evidence type="ECO:0000256" key="1">
    <source>
        <dbReference type="ARBA" id="ARBA00004651"/>
    </source>
</evidence>
<dbReference type="Gene3D" id="1.10.3720.10">
    <property type="entry name" value="MetI-like"/>
    <property type="match status" value="1"/>
</dbReference>
<protein>
    <submittedName>
        <fullName evidence="9">Multiple sugar transport system permease protein</fullName>
    </submittedName>
</protein>
<dbReference type="Proteomes" id="UP000198855">
    <property type="component" value="Unassembled WGS sequence"/>
</dbReference>
<dbReference type="RefSeq" id="WP_091180218.1">
    <property type="nucleotide sequence ID" value="NZ_FOMT01000001.1"/>
</dbReference>
<evidence type="ECO:0000259" key="8">
    <source>
        <dbReference type="PROSITE" id="PS50928"/>
    </source>
</evidence>
<accession>A0A1I1T1F0</accession>
<dbReference type="AlphaFoldDB" id="A0A1I1T1F0"/>
<keyword evidence="9" id="KW-0762">Sugar transport</keyword>
<gene>
    <name evidence="9" type="ORF">SAMN05216378_0315</name>
</gene>
<feature type="transmembrane region" description="Helical" evidence="7">
    <location>
        <begin position="76"/>
        <end position="96"/>
    </location>
</feature>
<evidence type="ECO:0000256" key="6">
    <source>
        <dbReference type="ARBA" id="ARBA00023136"/>
    </source>
</evidence>
<dbReference type="PANTHER" id="PTHR43744">
    <property type="entry name" value="ABC TRANSPORTER PERMEASE PROTEIN MG189-RELATED-RELATED"/>
    <property type="match status" value="1"/>
</dbReference>
<name>A0A1I1T1F0_9BACL</name>
<dbReference type="InterPro" id="IPR000515">
    <property type="entry name" value="MetI-like"/>
</dbReference>
<dbReference type="STRING" id="1045775.SAMN05216378_0315"/>
<keyword evidence="4 7" id="KW-0812">Transmembrane</keyword>
<evidence type="ECO:0000256" key="5">
    <source>
        <dbReference type="ARBA" id="ARBA00022989"/>
    </source>
</evidence>
<dbReference type="OrthoDB" id="9794684at2"/>
<keyword evidence="10" id="KW-1185">Reference proteome</keyword>
<dbReference type="CDD" id="cd06261">
    <property type="entry name" value="TM_PBP2"/>
    <property type="match status" value="1"/>
</dbReference>